<evidence type="ECO:0000313" key="5">
    <source>
        <dbReference type="Proteomes" id="UP000019116"/>
    </source>
</evidence>
<dbReference type="SMART" id="SM00791">
    <property type="entry name" value="Agglutinin"/>
    <property type="match status" value="1"/>
</dbReference>
<reference evidence="4" key="2">
    <citation type="submission" date="2018-10" db="UniProtKB">
        <authorList>
            <consortium name="EnsemblPlants"/>
        </authorList>
    </citation>
    <scope>IDENTIFICATION</scope>
</reference>
<dbReference type="Gramene" id="TraesCSU02G137400.1">
    <property type="protein sequence ID" value="TraesCSU02G137400.1"/>
    <property type="gene ID" value="TraesCSU02G137400"/>
</dbReference>
<dbReference type="Gene3D" id="2.170.15.10">
    <property type="entry name" value="Proaerolysin, chain A, domain 3"/>
    <property type="match status" value="1"/>
</dbReference>
<protein>
    <recommendedName>
        <fullName evidence="3">Agglutinin domain-containing protein</fullName>
    </recommendedName>
</protein>
<dbReference type="Gene3D" id="2.80.10.50">
    <property type="match status" value="2"/>
</dbReference>
<dbReference type="GeneID" id="123191268"/>
<dbReference type="OMA" id="WIWADSH"/>
<evidence type="ECO:0000259" key="3">
    <source>
        <dbReference type="SMART" id="SM00791"/>
    </source>
</evidence>
<dbReference type="InterPro" id="IPR008998">
    <property type="entry name" value="Agglutinin"/>
</dbReference>
<reference evidence="4" key="1">
    <citation type="submission" date="2018-08" db="EMBL/GenBank/DDBJ databases">
        <authorList>
            <person name="Rossello M."/>
        </authorList>
    </citation>
    <scope>NUCLEOTIDE SEQUENCE [LARGE SCALE GENOMIC DNA]</scope>
    <source>
        <strain evidence="4">cv. Chinese Spring</strain>
    </source>
</reference>
<dbReference type="OrthoDB" id="687775at2759"/>
<dbReference type="PANTHER" id="PTHR39244">
    <property type="entry name" value="NATTERIN-4"/>
    <property type="match status" value="1"/>
</dbReference>
<dbReference type="Gramene" id="TraesNORUn03G04672160.1">
    <property type="protein sequence ID" value="TraesNORUn03G04672160.1"/>
    <property type="gene ID" value="TraesNORUn03G04672160"/>
</dbReference>
<dbReference type="SUPFAM" id="SSF56973">
    <property type="entry name" value="Aerolisin/ETX pore-forming domain"/>
    <property type="match status" value="1"/>
</dbReference>
<dbReference type="Gramene" id="TraesSTA2D03G01287520.1">
    <property type="protein sequence ID" value="TraesSTA2D03G01287520.1"/>
    <property type="gene ID" value="TraesSTA2D03G01287520"/>
</dbReference>
<evidence type="ECO:0000313" key="4">
    <source>
        <dbReference type="EnsemblPlants" id="TraesCSU02G137400.1"/>
    </source>
</evidence>
<dbReference type="AlphaFoldDB" id="A0A3B6UBC9"/>
<gene>
    <name evidence="4" type="primary">LOC123191268</name>
</gene>
<dbReference type="Gramene" id="TraesJAG2D03G01313660.1">
    <property type="protein sequence ID" value="TraesJAG2D03G01313660.1"/>
    <property type="gene ID" value="TraesJAG2D03G01313660"/>
</dbReference>
<evidence type="ECO:0000256" key="1">
    <source>
        <dbReference type="ARBA" id="ARBA00009831"/>
    </source>
</evidence>
<dbReference type="InterPro" id="IPR036242">
    <property type="entry name" value="Agglutinin_dom_sf"/>
</dbReference>
<sequence>MFPLVTAGSPKCVALRSNHDNTYLCSVHDESQGGSIVELSSGGDGGVNNPRCRFYLEASEEHDGHLHVRCCHNNKYWVSQQRVHGDGDGDGDARWVIGTANEPEADLSKPSCTLFKPTPASEEDGSVRFLHSQMGKYVGVLSSGDVAHLHILASDQEDDKSLLVGSGFTVVDLSQHKQLPAHVSFKGDNGKYLGVWSNGYHNYVCVSKDDITDPRASHTLTNNDDGSIRLQSDFQSKFWRRSPDWIWADSHDTTNNNRDTLFEAVIIGDDFVALRNLGNGSFCQRLTADGKIDCLNASADSMVGRARFHLEEPVISREIYDIEFHLDEAKVQLKKLEDVKTAHLINDIPTPGTQDVEFKLQETRESTWSSSVSLKVAIKSTIDSGIPLIVKGEIQISAEFQGGYSWGETITKTRETTMKYQVIVPPMSKVLVTAIQSQGICDVPYSYKQKDVLLNGQEITHHFTDGIYRGVSVSDTTITVEPMP</sequence>
<dbReference type="PANTHER" id="PTHR39244:SF4">
    <property type="entry name" value="AGGLUTININ DOMAIN-CONTAINING PROTEIN"/>
    <property type="match status" value="1"/>
</dbReference>
<dbReference type="Pfam" id="PF07468">
    <property type="entry name" value="Agglutinin"/>
    <property type="match status" value="2"/>
</dbReference>
<dbReference type="Gramene" id="TraesWEE_scaffold_057151_01G000100.1">
    <property type="protein sequence ID" value="TraesWEE_scaffold_057151_01G000100.1"/>
    <property type="gene ID" value="TraesWEE_scaffold_057151_01G000100"/>
</dbReference>
<comment type="similarity">
    <text evidence="1">Belongs to the aerolysin family.</text>
</comment>
<name>A0A3B6UBC9_WHEAT</name>
<organism evidence="4">
    <name type="scientific">Triticum aestivum</name>
    <name type="common">Wheat</name>
    <dbReference type="NCBI Taxonomy" id="4565"/>
    <lineage>
        <taxon>Eukaryota</taxon>
        <taxon>Viridiplantae</taxon>
        <taxon>Streptophyta</taxon>
        <taxon>Embryophyta</taxon>
        <taxon>Tracheophyta</taxon>
        <taxon>Spermatophyta</taxon>
        <taxon>Magnoliopsida</taxon>
        <taxon>Liliopsida</taxon>
        <taxon>Poales</taxon>
        <taxon>Poaceae</taxon>
        <taxon>BOP clade</taxon>
        <taxon>Pooideae</taxon>
        <taxon>Triticodae</taxon>
        <taxon>Triticeae</taxon>
        <taxon>Triticinae</taxon>
        <taxon>Triticum</taxon>
    </lineage>
</organism>
<dbReference type="Gramene" id="TraesLDM2A03G00821620.1">
    <property type="protein sequence ID" value="TraesLDM2A03G00821620.1"/>
    <property type="gene ID" value="TraesLDM2A03G00821620"/>
</dbReference>
<dbReference type="SMR" id="A0A3B6UBC9"/>
<dbReference type="EnsemblPlants" id="TraesCSU02G137400.1">
    <property type="protein sequence ID" value="TraesCSU02G137400.1"/>
    <property type="gene ID" value="TraesCSU02G137400"/>
</dbReference>
<dbReference type="Gramene" id="TraesNOR2A03G00827690.1">
    <property type="protein sequence ID" value="TraesNOR2A03G00827690.1"/>
    <property type="gene ID" value="TraesNOR2A03G00827690"/>
</dbReference>
<dbReference type="InterPro" id="IPR055267">
    <property type="entry name" value="Aerolysin-like_C"/>
</dbReference>
<keyword evidence="5" id="KW-1185">Reference proteome</keyword>
<proteinExistence type="inferred from homology"/>
<keyword evidence="2" id="KW-1015">Disulfide bond</keyword>
<feature type="domain" description="Agglutinin" evidence="3">
    <location>
        <begin position="177"/>
        <end position="312"/>
    </location>
</feature>
<dbReference type="CDD" id="cd00257">
    <property type="entry name" value="beta-trefoil_FSCN-like"/>
    <property type="match status" value="1"/>
</dbReference>
<evidence type="ECO:0000256" key="2">
    <source>
        <dbReference type="ARBA" id="ARBA00023157"/>
    </source>
</evidence>
<dbReference type="Proteomes" id="UP000019116">
    <property type="component" value="Chromosome Un"/>
</dbReference>
<dbReference type="RefSeq" id="XP_044460021.1">
    <property type="nucleotide sequence ID" value="XM_044604086.1"/>
</dbReference>
<dbReference type="Gramene" id="TraesMAC2B03G01077490.1">
    <property type="protein sequence ID" value="TraesMAC2B03G01077490.1"/>
    <property type="gene ID" value="TraesMAC2B03G01077490"/>
</dbReference>
<dbReference type="Pfam" id="PF01117">
    <property type="entry name" value="Aerolysin"/>
    <property type="match status" value="1"/>
</dbReference>
<dbReference type="CDD" id="cd20216">
    <property type="entry name" value="PFM_HFR-2-like"/>
    <property type="match status" value="1"/>
</dbReference>
<dbReference type="SUPFAM" id="SSF50382">
    <property type="entry name" value="Agglutinin"/>
    <property type="match status" value="2"/>
</dbReference>
<dbReference type="Gramene" id="TraesLAC2B03G01029660.1">
    <property type="protein sequence ID" value="TraesLAC2B03G01029660.1"/>
    <property type="gene ID" value="TraesLAC2B03G01029660"/>
</dbReference>
<accession>A0A3B6UBC9</accession>
<dbReference type="InterPro" id="IPR053237">
    <property type="entry name" value="Natterin_C"/>
</dbReference>
<dbReference type="Gramene" id="TraesCAD_scaffold_003127_01G000800.1">
    <property type="protein sequence ID" value="TraesCAD_scaffold_003127_01G000800.1"/>
    <property type="gene ID" value="TraesCAD_scaffold_003127_01G000800"/>
</dbReference>